<dbReference type="Gene3D" id="3.30.420.10">
    <property type="entry name" value="Ribonuclease H-like superfamily/Ribonuclease H"/>
    <property type="match status" value="1"/>
</dbReference>
<dbReference type="PANTHER" id="PTHR35004">
    <property type="entry name" value="TRANSPOSASE RV3428C-RELATED"/>
    <property type="match status" value="1"/>
</dbReference>
<dbReference type="InterPro" id="IPR036397">
    <property type="entry name" value="RNaseH_sf"/>
</dbReference>
<feature type="domain" description="Integrase catalytic" evidence="6">
    <location>
        <begin position="127"/>
        <end position="303"/>
    </location>
</feature>
<organism evidence="7 8">
    <name type="scientific">Arachidicoccus ginsenosidivorans</name>
    <dbReference type="NCBI Taxonomy" id="496057"/>
    <lineage>
        <taxon>Bacteria</taxon>
        <taxon>Pseudomonadati</taxon>
        <taxon>Bacteroidota</taxon>
        <taxon>Chitinophagia</taxon>
        <taxon>Chitinophagales</taxon>
        <taxon>Chitinophagaceae</taxon>
        <taxon>Arachidicoccus</taxon>
    </lineage>
</organism>
<dbReference type="SUPFAM" id="SSF53098">
    <property type="entry name" value="Ribonuclease H-like"/>
    <property type="match status" value="1"/>
</dbReference>
<dbReference type="InterPro" id="IPR017894">
    <property type="entry name" value="HTH_IS21_transposase_type"/>
</dbReference>
<evidence type="ECO:0000256" key="1">
    <source>
        <dbReference type="ARBA" id="ARBA00009277"/>
    </source>
</evidence>
<comment type="similarity">
    <text evidence="1">Belongs to the transposase IS21/IS408/IS1162 family.</text>
</comment>
<evidence type="ECO:0000259" key="5">
    <source>
        <dbReference type="PROSITE" id="PS50531"/>
    </source>
</evidence>
<keyword evidence="4" id="KW-0233">DNA recombination</keyword>
<dbReference type="Proteomes" id="UP000321291">
    <property type="component" value="Chromosome"/>
</dbReference>
<keyword evidence="3" id="KW-0238">DNA-binding</keyword>
<dbReference type="KEGG" id="agi:FSB73_10435"/>
<evidence type="ECO:0000256" key="2">
    <source>
        <dbReference type="ARBA" id="ARBA00022578"/>
    </source>
</evidence>
<evidence type="ECO:0000313" key="7">
    <source>
        <dbReference type="EMBL" id="QEC72019.1"/>
    </source>
</evidence>
<dbReference type="InterPro" id="IPR001584">
    <property type="entry name" value="Integrase_cat-core"/>
</dbReference>
<dbReference type="PANTHER" id="PTHR35004:SF6">
    <property type="entry name" value="TRANSPOSASE"/>
    <property type="match status" value="1"/>
</dbReference>
<evidence type="ECO:0000313" key="8">
    <source>
        <dbReference type="Proteomes" id="UP000321291"/>
    </source>
</evidence>
<keyword evidence="2" id="KW-0815">Transposition</keyword>
<evidence type="ECO:0000256" key="4">
    <source>
        <dbReference type="ARBA" id="ARBA00023172"/>
    </source>
</evidence>
<gene>
    <name evidence="7" type="ORF">FSB73_10435</name>
</gene>
<dbReference type="InterPro" id="IPR012337">
    <property type="entry name" value="RNaseH-like_sf"/>
</dbReference>
<dbReference type="PROSITE" id="PS50531">
    <property type="entry name" value="HTH_IS21"/>
    <property type="match status" value="1"/>
</dbReference>
<dbReference type="NCBIfam" id="NF033546">
    <property type="entry name" value="transpos_IS21"/>
    <property type="match status" value="1"/>
</dbReference>
<evidence type="ECO:0000256" key="3">
    <source>
        <dbReference type="ARBA" id="ARBA00023125"/>
    </source>
</evidence>
<reference evidence="7 8" key="1">
    <citation type="journal article" date="2017" name="Int. J. Syst. Evol. Microbiol.">
        <title>Arachidicoccus ginsenosidivorans sp. nov., with ginsenoside-converting activity isolated from ginseng cultivating soil.</title>
        <authorList>
            <person name="Siddiqi M.Z."/>
            <person name="Aslam Z."/>
            <person name="Im W.T."/>
        </authorList>
    </citation>
    <scope>NUCLEOTIDE SEQUENCE [LARGE SCALE GENOMIC DNA]</scope>
    <source>
        <strain evidence="7 8">Gsoil 809</strain>
    </source>
</reference>
<dbReference type="OrthoDB" id="3193769at2"/>
<proteinExistence type="inferred from homology"/>
<dbReference type="RefSeq" id="WP_146781612.1">
    <property type="nucleotide sequence ID" value="NZ_CP042434.1"/>
</dbReference>
<dbReference type="PROSITE" id="PS50994">
    <property type="entry name" value="INTEGRASE"/>
    <property type="match status" value="1"/>
</dbReference>
<evidence type="ECO:0000259" key="6">
    <source>
        <dbReference type="PROSITE" id="PS50994"/>
    </source>
</evidence>
<sequence length="517" mass="59525">MNLKKKIMYYEVKQLRKQEVSLRSIGKTLGIDRRTVKSILAMSEEEFSKFLNTPKVRNKILERYEDYVVSRLRKAPAASTAQVHDWLKENKPDLPKVAPKTVYNFVHYVRQKHNIPLVQSVREMMMVEELPYGQQAQVDFGEYYMTTKEGSRKKVRFFVIVLSRSRMKYVYFIEAPFTAKSAIDAHNLAFEYLKGIPHLLVYDQDSVFLVSENKGELIMTNEFRGYVESLKLIVHFCKKSDPQSKGKIENSVKYVKNNFLYGRIFESIEVLQEEAEAWLARTANGTIHSITRKLPKDEWAIELDHLRPFTPLNSASSYEPRLVRKDNSICYKGVLYSVPSGTYGSGVVNVLVCNKDQKLIIRATLDDKDERLWTHAIPTDPNVRKVINTHHKRDTSKKIAVLKQEALALFPDKHLAGQFLDIIHKAYPRYIRDQITGITGALAPYSSETIGQAVKECLDSNQCRYTFFVDMLKSIEANKVKPIKIPGKIVPLNSVVKAKATTSPVKRDINEYDKKFK</sequence>
<dbReference type="GO" id="GO:0003677">
    <property type="term" value="F:DNA binding"/>
    <property type="evidence" value="ECO:0007669"/>
    <property type="project" value="UniProtKB-KW"/>
</dbReference>
<dbReference type="AlphaFoldDB" id="A0A5B8VL06"/>
<accession>A0A5B8VL06</accession>
<dbReference type="EMBL" id="CP042434">
    <property type="protein sequence ID" value="QEC72019.1"/>
    <property type="molecule type" value="Genomic_DNA"/>
</dbReference>
<keyword evidence="8" id="KW-1185">Reference proteome</keyword>
<feature type="domain" description="HTH IS21-type" evidence="5">
    <location>
        <begin position="7"/>
        <end position="72"/>
    </location>
</feature>
<protein>
    <submittedName>
        <fullName evidence="7">IS21 family transposase</fullName>
    </submittedName>
</protein>
<dbReference type="GO" id="GO:0015074">
    <property type="term" value="P:DNA integration"/>
    <property type="evidence" value="ECO:0007669"/>
    <property type="project" value="InterPro"/>
</dbReference>
<dbReference type="GO" id="GO:0006310">
    <property type="term" value="P:DNA recombination"/>
    <property type="evidence" value="ECO:0007669"/>
    <property type="project" value="UniProtKB-KW"/>
</dbReference>
<name>A0A5B8VL06_9BACT</name>
<dbReference type="GO" id="GO:0032196">
    <property type="term" value="P:transposition"/>
    <property type="evidence" value="ECO:0007669"/>
    <property type="project" value="UniProtKB-KW"/>
</dbReference>